<dbReference type="Gene3D" id="3.30.540.10">
    <property type="entry name" value="Fructose-1,6-Bisphosphatase, subunit A, domain 1"/>
    <property type="match status" value="1"/>
</dbReference>
<feature type="binding site" evidence="4">
    <location>
        <position position="82"/>
    </location>
    <ligand>
        <name>Mg(2+)</name>
        <dbReference type="ChEBI" id="CHEBI:18420"/>
        <label>1</label>
        <note>catalytic</note>
    </ligand>
</feature>
<evidence type="ECO:0000256" key="3">
    <source>
        <dbReference type="ARBA" id="ARBA00022842"/>
    </source>
</evidence>
<dbReference type="InterPro" id="IPR000760">
    <property type="entry name" value="Inositol_monophosphatase-like"/>
</dbReference>
<dbReference type="CDD" id="cd01637">
    <property type="entry name" value="IMPase_like"/>
    <property type="match status" value="1"/>
</dbReference>
<evidence type="ECO:0000256" key="1">
    <source>
        <dbReference type="ARBA" id="ARBA00022723"/>
    </source>
</evidence>
<dbReference type="GO" id="GO:0046872">
    <property type="term" value="F:metal ion binding"/>
    <property type="evidence" value="ECO:0007669"/>
    <property type="project" value="UniProtKB-KW"/>
</dbReference>
<dbReference type="Pfam" id="PF00459">
    <property type="entry name" value="Inositol_P"/>
    <property type="match status" value="1"/>
</dbReference>
<evidence type="ECO:0000313" key="6">
    <source>
        <dbReference type="Proteomes" id="UP000288929"/>
    </source>
</evidence>
<feature type="binding site" evidence="4">
    <location>
        <position position="83"/>
    </location>
    <ligand>
        <name>Mg(2+)</name>
        <dbReference type="ChEBI" id="CHEBI:18420"/>
        <label>1</label>
        <note>catalytic</note>
    </ligand>
</feature>
<organism evidence="5 6">
    <name type="scientific">Corynebacterium pelargi</name>
    <dbReference type="NCBI Taxonomy" id="1471400"/>
    <lineage>
        <taxon>Bacteria</taxon>
        <taxon>Bacillati</taxon>
        <taxon>Actinomycetota</taxon>
        <taxon>Actinomycetes</taxon>
        <taxon>Mycobacteriales</taxon>
        <taxon>Corynebacteriaceae</taxon>
        <taxon>Corynebacterium</taxon>
    </lineage>
</organism>
<dbReference type="SUPFAM" id="SSF56655">
    <property type="entry name" value="Carbohydrate phosphatase"/>
    <property type="match status" value="1"/>
</dbReference>
<dbReference type="GO" id="GO:0007165">
    <property type="term" value="P:signal transduction"/>
    <property type="evidence" value="ECO:0007669"/>
    <property type="project" value="TreeGrafter"/>
</dbReference>
<feature type="binding site" evidence="4">
    <location>
        <position position="66"/>
    </location>
    <ligand>
        <name>Mg(2+)</name>
        <dbReference type="ChEBI" id="CHEBI:18420"/>
        <label>1</label>
        <note>catalytic</note>
    </ligand>
</feature>
<dbReference type="AlphaFoldDB" id="A0A410W804"/>
<reference evidence="5 6" key="1">
    <citation type="submission" date="2019-01" db="EMBL/GenBank/DDBJ databases">
        <authorList>
            <person name="Ruckert C."/>
            <person name="Busche T."/>
            <person name="Kalinowski J."/>
        </authorList>
    </citation>
    <scope>NUCLEOTIDE SEQUENCE [LARGE SCALE GENOMIC DNA]</scope>
    <source>
        <strain evidence="5 6">136/3</strain>
    </source>
</reference>
<dbReference type="PANTHER" id="PTHR20854">
    <property type="entry name" value="INOSITOL MONOPHOSPHATASE"/>
    <property type="match status" value="1"/>
</dbReference>
<dbReference type="Proteomes" id="UP000288929">
    <property type="component" value="Chromosome"/>
</dbReference>
<evidence type="ECO:0000313" key="5">
    <source>
        <dbReference type="EMBL" id="QAU52080.1"/>
    </source>
</evidence>
<dbReference type="PANTHER" id="PTHR20854:SF4">
    <property type="entry name" value="INOSITOL-1-MONOPHOSPHATASE-RELATED"/>
    <property type="match status" value="1"/>
</dbReference>
<protein>
    <submittedName>
        <fullName evidence="5">Inositol-1-monophosphatase ImpA</fullName>
        <ecNumber evidence="5">3.1.3.25</ecNumber>
    </submittedName>
</protein>
<dbReference type="EMBL" id="CP035299">
    <property type="protein sequence ID" value="QAU52080.1"/>
    <property type="molecule type" value="Genomic_DNA"/>
</dbReference>
<dbReference type="RefSeq" id="WP_128889570.1">
    <property type="nucleotide sequence ID" value="NZ_BMCX01000001.1"/>
</dbReference>
<dbReference type="OrthoDB" id="9772456at2"/>
<proteinExistence type="predicted"/>
<feature type="binding site" evidence="4">
    <location>
        <position position="203"/>
    </location>
    <ligand>
        <name>Mg(2+)</name>
        <dbReference type="ChEBI" id="CHEBI:18420"/>
        <label>1</label>
        <note>catalytic</note>
    </ligand>
</feature>
<dbReference type="PRINTS" id="PR00377">
    <property type="entry name" value="IMPHPHTASES"/>
</dbReference>
<keyword evidence="2 5" id="KW-0378">Hydrolase</keyword>
<dbReference type="PROSITE" id="PS00629">
    <property type="entry name" value="IMP_1"/>
    <property type="match status" value="1"/>
</dbReference>
<sequence>MSDYAALLQIARECVEEAAELFRAGVGAGPALDKGRGDFATEVDLAIETLLSKTLSQRTGIPVVGEELGGDTSNTMWVVDPIDGTSNYSAGNPMSAILLALVADGQPKVAITAMPLTGQYFASCEGMPLEHSAHAQGQGHVGFSTITSKTSSPVPQAMRLDMLGDLACTRYRPRITGSVGVDLAYAAAGVFAAGVSLSPNIWDNAAGVLLGRSARCTVTDIWGNPWELGAVGAVIGEPEAHRTIMKIMRARMDKEAEWLSQSE</sequence>
<dbReference type="Gene3D" id="3.40.190.80">
    <property type="match status" value="1"/>
</dbReference>
<dbReference type="GO" id="GO:0006020">
    <property type="term" value="P:inositol metabolic process"/>
    <property type="evidence" value="ECO:0007669"/>
    <property type="project" value="TreeGrafter"/>
</dbReference>
<evidence type="ECO:0000256" key="2">
    <source>
        <dbReference type="ARBA" id="ARBA00022801"/>
    </source>
</evidence>
<gene>
    <name evidence="5" type="primary">impA</name>
    <name evidence="5" type="ORF">CPELA_04005</name>
</gene>
<dbReference type="GO" id="GO:0008934">
    <property type="term" value="F:inositol monophosphate 1-phosphatase activity"/>
    <property type="evidence" value="ECO:0007669"/>
    <property type="project" value="TreeGrafter"/>
</dbReference>
<name>A0A410W804_9CORY</name>
<keyword evidence="1 4" id="KW-0479">Metal-binding</keyword>
<keyword evidence="6" id="KW-1185">Reference proteome</keyword>
<accession>A0A410W804</accession>
<feature type="binding site" evidence="4">
    <location>
        <position position="80"/>
    </location>
    <ligand>
        <name>Mg(2+)</name>
        <dbReference type="ChEBI" id="CHEBI:18420"/>
        <label>1</label>
        <note>catalytic</note>
    </ligand>
</feature>
<dbReference type="KEGG" id="cpeg:CPELA_04005"/>
<evidence type="ECO:0000256" key="4">
    <source>
        <dbReference type="PIRSR" id="PIRSR600760-2"/>
    </source>
</evidence>
<dbReference type="InterPro" id="IPR020583">
    <property type="entry name" value="Inositol_monoP_metal-BS"/>
</dbReference>
<keyword evidence="3 4" id="KW-0460">Magnesium</keyword>
<comment type="cofactor">
    <cofactor evidence="4">
        <name>Mg(2+)</name>
        <dbReference type="ChEBI" id="CHEBI:18420"/>
    </cofactor>
</comment>
<dbReference type="EC" id="3.1.3.25" evidence="5"/>